<dbReference type="EMBL" id="JAGDFM010000059">
    <property type="protein sequence ID" value="KAG7388515.1"/>
    <property type="molecule type" value="Genomic_DNA"/>
</dbReference>
<name>A0A8T1W545_9STRA</name>
<protein>
    <submittedName>
        <fullName evidence="1">Uncharacterized protein</fullName>
    </submittedName>
</protein>
<evidence type="ECO:0000313" key="2">
    <source>
        <dbReference type="Proteomes" id="UP000694044"/>
    </source>
</evidence>
<organism evidence="1 2">
    <name type="scientific">Phytophthora pseudosyringae</name>
    <dbReference type="NCBI Taxonomy" id="221518"/>
    <lineage>
        <taxon>Eukaryota</taxon>
        <taxon>Sar</taxon>
        <taxon>Stramenopiles</taxon>
        <taxon>Oomycota</taxon>
        <taxon>Peronosporomycetes</taxon>
        <taxon>Peronosporales</taxon>
        <taxon>Peronosporaceae</taxon>
        <taxon>Phytophthora</taxon>
    </lineage>
</organism>
<sequence length="197" mass="22951">MNGSKEQTEEERELRLISWLLCDHFRDVFADGFSNCMVWPFEVVNPVLNTLTLEAIRLFDILSEGYSREHSRHARSQLKADLNSLANYFTTWNESKRVAFRDGKLPERATVSSVEENKINQYMAQQVQQEHTVFANTDVNFYTRLYENNQKKVKSLFSFAGKSFNAVKYRNEHKLRGQQDALGAFEVNHEVCVGERD</sequence>
<proteinExistence type="predicted"/>
<dbReference type="AlphaFoldDB" id="A0A8T1W545"/>
<reference evidence="1" key="1">
    <citation type="submission" date="2021-02" db="EMBL/GenBank/DDBJ databases">
        <authorList>
            <person name="Palmer J.M."/>
        </authorList>
    </citation>
    <scope>NUCLEOTIDE SEQUENCE</scope>
    <source>
        <strain evidence="1">SCRP734</strain>
    </source>
</reference>
<dbReference type="Proteomes" id="UP000694044">
    <property type="component" value="Unassembled WGS sequence"/>
</dbReference>
<keyword evidence="2" id="KW-1185">Reference proteome</keyword>
<accession>A0A8T1W545</accession>
<evidence type="ECO:0000313" key="1">
    <source>
        <dbReference type="EMBL" id="KAG7388515.1"/>
    </source>
</evidence>
<dbReference type="OrthoDB" id="163165at2759"/>
<gene>
    <name evidence="1" type="ORF">PHYPSEUDO_012301</name>
</gene>
<comment type="caution">
    <text evidence="1">The sequence shown here is derived from an EMBL/GenBank/DDBJ whole genome shotgun (WGS) entry which is preliminary data.</text>
</comment>